<dbReference type="InParanoid" id="Q2HGR3"/>
<evidence type="ECO:0000313" key="2">
    <source>
        <dbReference type="EMBL" id="EAQ92356.1"/>
    </source>
</evidence>
<dbReference type="GeneID" id="4387164"/>
<dbReference type="OrthoDB" id="10505674at2759"/>
<dbReference type="EMBL" id="CH408029">
    <property type="protein sequence ID" value="EAQ92356.1"/>
    <property type="molecule type" value="Genomic_DNA"/>
</dbReference>
<proteinExistence type="predicted"/>
<evidence type="ECO:0000313" key="3">
    <source>
        <dbReference type="Proteomes" id="UP000001056"/>
    </source>
</evidence>
<sequence>MEPLTFGLRVSASQWGLWGFGAGASQKQAKRDHGAPNAKLGTAHGGLSAWQSRCPQKLPGSGRAVLKNWSHFQFSYPLFQAPRGLTCPPPIGGQGDGGGGHKSSKGRRDNAISLCDGSNRDGPQWLAMLLP</sequence>
<gene>
    <name evidence="2" type="ORF">CHGG_00591</name>
</gene>
<reference evidence="3" key="1">
    <citation type="journal article" date="2015" name="Genome Announc.">
        <title>Draft genome sequence of the cellulolytic fungus Chaetomium globosum.</title>
        <authorList>
            <person name="Cuomo C.A."/>
            <person name="Untereiner W.A."/>
            <person name="Ma L.-J."/>
            <person name="Grabherr M."/>
            <person name="Birren B.W."/>
        </authorList>
    </citation>
    <scope>NUCLEOTIDE SEQUENCE [LARGE SCALE GENOMIC DNA]</scope>
    <source>
        <strain evidence="3">ATCC 6205 / CBS 148.51 / DSM 1962 / NBRC 6347 / NRRL 1970</strain>
    </source>
</reference>
<feature type="region of interest" description="Disordered" evidence="1">
    <location>
        <begin position="25"/>
        <end position="45"/>
    </location>
</feature>
<protein>
    <submittedName>
        <fullName evidence="2">Uncharacterized protein</fullName>
    </submittedName>
</protein>
<feature type="region of interest" description="Disordered" evidence="1">
    <location>
        <begin position="85"/>
        <end position="116"/>
    </location>
</feature>
<evidence type="ECO:0000256" key="1">
    <source>
        <dbReference type="SAM" id="MobiDB-lite"/>
    </source>
</evidence>
<feature type="compositionally biased region" description="Gly residues" evidence="1">
    <location>
        <begin position="92"/>
        <end position="101"/>
    </location>
</feature>
<dbReference type="HOGENOM" id="CLU_1927349_0_0_1"/>
<organism evidence="2 3">
    <name type="scientific">Chaetomium globosum (strain ATCC 6205 / CBS 148.51 / DSM 1962 / NBRC 6347 / NRRL 1970)</name>
    <name type="common">Soil fungus</name>
    <dbReference type="NCBI Taxonomy" id="306901"/>
    <lineage>
        <taxon>Eukaryota</taxon>
        <taxon>Fungi</taxon>
        <taxon>Dikarya</taxon>
        <taxon>Ascomycota</taxon>
        <taxon>Pezizomycotina</taxon>
        <taxon>Sordariomycetes</taxon>
        <taxon>Sordariomycetidae</taxon>
        <taxon>Sordariales</taxon>
        <taxon>Chaetomiaceae</taxon>
        <taxon>Chaetomium</taxon>
    </lineage>
</organism>
<dbReference type="VEuPathDB" id="FungiDB:CHGG_00591"/>
<keyword evidence="3" id="KW-1185">Reference proteome</keyword>
<dbReference type="RefSeq" id="XP_001219812.1">
    <property type="nucleotide sequence ID" value="XM_001219811.1"/>
</dbReference>
<accession>Q2HGR3</accession>
<dbReference type="AlphaFoldDB" id="Q2HGR3"/>
<name>Q2HGR3_CHAGB</name>
<dbReference type="Proteomes" id="UP000001056">
    <property type="component" value="Unassembled WGS sequence"/>
</dbReference>